<dbReference type="InterPro" id="IPR036291">
    <property type="entry name" value="NAD(P)-bd_dom_sf"/>
</dbReference>
<protein>
    <submittedName>
        <fullName evidence="2">Enoyl reductase</fullName>
    </submittedName>
</protein>
<gene>
    <name evidence="2" type="ORF">MCNS_04810</name>
</gene>
<accession>A0A1X1SWI7</accession>
<evidence type="ECO:0000313" key="2">
    <source>
        <dbReference type="EMBL" id="BBZ37418.1"/>
    </source>
</evidence>
<dbReference type="Gene3D" id="3.40.50.720">
    <property type="entry name" value="NAD(P)-binding Rossmann-like Domain"/>
    <property type="match status" value="1"/>
</dbReference>
<dbReference type="PANTHER" id="PTHR12286:SF5">
    <property type="entry name" value="SACCHAROPINE DEHYDROGENASE-LIKE OXIDOREDUCTASE"/>
    <property type="match status" value="1"/>
</dbReference>
<dbReference type="InterPro" id="IPR005097">
    <property type="entry name" value="Sacchrp_dh_NADP-bd"/>
</dbReference>
<keyword evidence="3" id="KW-1185">Reference proteome</keyword>
<dbReference type="OrthoDB" id="4369409at2"/>
<dbReference type="Proteomes" id="UP000467385">
    <property type="component" value="Chromosome"/>
</dbReference>
<dbReference type="GO" id="GO:0009247">
    <property type="term" value="P:glycolipid biosynthetic process"/>
    <property type="evidence" value="ECO:0007669"/>
    <property type="project" value="TreeGrafter"/>
</dbReference>
<dbReference type="InterPro" id="IPR051276">
    <property type="entry name" value="Saccharopine_DH-like_oxidrdct"/>
</dbReference>
<evidence type="ECO:0000256" key="1">
    <source>
        <dbReference type="ARBA" id="ARBA00010591"/>
    </source>
</evidence>
<name>A0A1X1SWI7_9MYCO</name>
<comment type="similarity">
    <text evidence="1">Belongs to the saccharopine dehydrogenase family. Enoyl reductase subfamily.</text>
</comment>
<dbReference type="EMBL" id="AP022613">
    <property type="protein sequence ID" value="BBZ37418.1"/>
    <property type="molecule type" value="Genomic_DNA"/>
</dbReference>
<dbReference type="AlphaFoldDB" id="A0A1X1SWI7"/>
<reference evidence="2 3" key="1">
    <citation type="journal article" date="2019" name="Emerg. Microbes Infect.">
        <title>Comprehensive subspecies identification of 175 nontuberculous mycobacteria species based on 7547 genomic profiles.</title>
        <authorList>
            <person name="Matsumoto Y."/>
            <person name="Kinjo T."/>
            <person name="Motooka D."/>
            <person name="Nabeya D."/>
            <person name="Jung N."/>
            <person name="Uechi K."/>
            <person name="Horii T."/>
            <person name="Iida T."/>
            <person name="Fujita J."/>
            <person name="Nakamura S."/>
        </authorList>
    </citation>
    <scope>NUCLEOTIDE SEQUENCE [LARGE SCALE GENOMIC DNA]</scope>
    <source>
        <strain evidence="2 3">JCM 14738</strain>
    </source>
</reference>
<dbReference type="Pfam" id="PF03435">
    <property type="entry name" value="Sacchrp_dh_NADP"/>
    <property type="match status" value="1"/>
</dbReference>
<dbReference type="SUPFAM" id="SSF51735">
    <property type="entry name" value="NAD(P)-binding Rossmann-fold domains"/>
    <property type="match status" value="1"/>
</dbReference>
<evidence type="ECO:0000313" key="3">
    <source>
        <dbReference type="Proteomes" id="UP000467385"/>
    </source>
</evidence>
<sequence>MPAEQRDLDVVLYGATGSVGKLTARYLAGCGLRVGLAGRSTQRLDDVRQALPGDARSWPLIVANEAEPESLDRLAAQTRVLISTVGPYAAHGLPIVAACAAAGTDYVDLAAEVPFVRRSIDSCHEQAVESGARIVHSCGFDSIPSDLSVYALHQRIQQDEAGEMGDTSFVLRAANYAMGFSRGTVDTMFGLMRSGFGDTETRRLLDDPYSLSPDRQAEPDLGPQPEVSLRRGEEIAPELAGLWTSGYLMALYNTRCVRRTNALLGWAYGRRFRYTEAASMGSSPFAPAMAAMTNATITGASRLGGAYLRMFPPGLLESVIPRPSGAVDGGAPRGHYRVETYATTTRGARYVASMAQRGDPGYAATAVLLGESAFALARDRDQLPDRHGVLTPASAMGDILLKRLTAVGVTVDTVRLS</sequence>
<dbReference type="PANTHER" id="PTHR12286">
    <property type="entry name" value="SACCHAROPINE DEHYDROGENASE-LIKE OXIDOREDUCTASE"/>
    <property type="match status" value="1"/>
</dbReference>
<organism evidence="2 3">
    <name type="scientific">Mycobacterium conspicuum</name>
    <dbReference type="NCBI Taxonomy" id="44010"/>
    <lineage>
        <taxon>Bacteria</taxon>
        <taxon>Bacillati</taxon>
        <taxon>Actinomycetota</taxon>
        <taxon>Actinomycetes</taxon>
        <taxon>Mycobacteriales</taxon>
        <taxon>Mycobacteriaceae</taxon>
        <taxon>Mycobacterium</taxon>
    </lineage>
</organism>
<dbReference type="STRING" id="44010.AWC00_24915"/>
<proteinExistence type="inferred from homology"/>
<dbReference type="RefSeq" id="WP_085235514.1">
    <property type="nucleotide sequence ID" value="NZ_AP022613.1"/>
</dbReference>
<dbReference type="GO" id="GO:0005886">
    <property type="term" value="C:plasma membrane"/>
    <property type="evidence" value="ECO:0007669"/>
    <property type="project" value="TreeGrafter"/>
</dbReference>